<evidence type="ECO:0000256" key="1">
    <source>
        <dbReference type="SAM" id="Phobius"/>
    </source>
</evidence>
<accession>A0A916Q865</accession>
<proteinExistence type="predicted"/>
<evidence type="ECO:0000313" key="3">
    <source>
        <dbReference type="Proteomes" id="UP000613208"/>
    </source>
</evidence>
<evidence type="ECO:0000313" key="2">
    <source>
        <dbReference type="EMBL" id="GFO84630.1"/>
    </source>
</evidence>
<dbReference type="EMBL" id="BLYI01000024">
    <property type="protein sequence ID" value="GFO84630.1"/>
    <property type="molecule type" value="Genomic_DNA"/>
</dbReference>
<keyword evidence="3" id="KW-1185">Reference proteome</keyword>
<feature type="transmembrane region" description="Helical" evidence="1">
    <location>
        <begin position="188"/>
        <end position="211"/>
    </location>
</feature>
<name>A0A916Q865_9FIRM</name>
<feature type="transmembrane region" description="Helical" evidence="1">
    <location>
        <begin position="143"/>
        <end position="176"/>
    </location>
</feature>
<keyword evidence="1" id="KW-1133">Transmembrane helix</keyword>
<protein>
    <recommendedName>
        <fullName evidence="4">DUF1700 domain-containing protein</fullName>
    </recommendedName>
</protein>
<feature type="transmembrane region" description="Helical" evidence="1">
    <location>
        <begin position="114"/>
        <end position="137"/>
    </location>
</feature>
<dbReference type="Proteomes" id="UP000613208">
    <property type="component" value="Unassembled WGS sequence"/>
</dbReference>
<organism evidence="2 3">
    <name type="scientific">Anaerostipes butyraticus</name>
    <dbReference type="NCBI Taxonomy" id="645466"/>
    <lineage>
        <taxon>Bacteria</taxon>
        <taxon>Bacillati</taxon>
        <taxon>Bacillota</taxon>
        <taxon>Clostridia</taxon>
        <taxon>Lachnospirales</taxon>
        <taxon>Lachnospiraceae</taxon>
        <taxon>Anaerostipes</taxon>
    </lineage>
</organism>
<keyword evidence="1" id="KW-0812">Transmembrane</keyword>
<keyword evidence="1" id="KW-0472">Membrane</keyword>
<sequence length="237" mass="26097">MNREEYLRRLSYLLQDLPEEEYKDALEYYEDYFEEAGPDREQEVIRELGRPERIAAMIRDSVKEKDGDWEYTENGYYNKRYDDHNQMPGQTEKKMKEGKEKESWHMKGSRNRNIILLVIILVLASGAVIPAALGLVLGIGGGVLGLAGGILGIVAAACASCIGLLIGGIVVVISGIVKMFTVAPTGMLLLGCGCLMAAAGLLLLMLAVWIIGGVLPKLIRWIVGIFRKLFHRGGEGV</sequence>
<dbReference type="Pfam" id="PF22564">
    <property type="entry name" value="HAAS"/>
    <property type="match status" value="1"/>
</dbReference>
<evidence type="ECO:0008006" key="4">
    <source>
        <dbReference type="Google" id="ProtNLM"/>
    </source>
</evidence>
<gene>
    <name evidence="2" type="ORF">ANBU17_09770</name>
</gene>
<dbReference type="InterPro" id="IPR036259">
    <property type="entry name" value="MFS_trans_sf"/>
</dbReference>
<dbReference type="AlphaFoldDB" id="A0A916Q865"/>
<reference evidence="2" key="1">
    <citation type="submission" date="2020-06" db="EMBL/GenBank/DDBJ databases">
        <title>Characterization of fructooligosaccharide metabolism and fructooligosaccharide-degrading enzymes in human commensal butyrate producers.</title>
        <authorList>
            <person name="Tanno H."/>
            <person name="Fujii T."/>
            <person name="Hirano K."/>
            <person name="Maeno S."/>
            <person name="Tonozuka T."/>
            <person name="Sakamoto M."/>
            <person name="Ohkuma M."/>
            <person name="Tochio T."/>
            <person name="Endo A."/>
        </authorList>
    </citation>
    <scope>NUCLEOTIDE SEQUENCE</scope>
    <source>
        <strain evidence="2">JCM 17466</strain>
    </source>
</reference>
<dbReference type="SUPFAM" id="SSF103473">
    <property type="entry name" value="MFS general substrate transporter"/>
    <property type="match status" value="1"/>
</dbReference>
<comment type="caution">
    <text evidence="2">The sequence shown here is derived from an EMBL/GenBank/DDBJ whole genome shotgun (WGS) entry which is preliminary data.</text>
</comment>
<dbReference type="RefSeq" id="WP_201310350.1">
    <property type="nucleotide sequence ID" value="NZ_BLYI01000024.1"/>
</dbReference>